<dbReference type="EMBL" id="PGCI01000085">
    <property type="protein sequence ID" value="PLW41831.1"/>
    <property type="molecule type" value="Genomic_DNA"/>
</dbReference>
<name>A0A2N5UVP5_9BASI</name>
<reference evidence="2 3" key="1">
    <citation type="submission" date="2017-11" db="EMBL/GenBank/DDBJ databases">
        <title>De novo assembly and phasing of dikaryotic genomes from two isolates of Puccinia coronata f. sp. avenae, the causal agent of oat crown rust.</title>
        <authorList>
            <person name="Miller M.E."/>
            <person name="Zhang Y."/>
            <person name="Omidvar V."/>
            <person name="Sperschneider J."/>
            <person name="Schwessinger B."/>
            <person name="Raley C."/>
            <person name="Palmer J.M."/>
            <person name="Garnica D."/>
            <person name="Upadhyaya N."/>
            <person name="Rathjen J."/>
            <person name="Taylor J.M."/>
            <person name="Park R.F."/>
            <person name="Dodds P.N."/>
            <person name="Hirsch C.D."/>
            <person name="Kianian S.F."/>
            <person name="Figueroa M."/>
        </authorList>
    </citation>
    <scope>NUCLEOTIDE SEQUENCE [LARGE SCALE GENOMIC DNA]</scope>
    <source>
        <strain evidence="2">12SD80</strain>
    </source>
</reference>
<gene>
    <name evidence="2" type="ORF">PCASD_05561</name>
</gene>
<sequence>MPSLAPEDVEMSNSPAIWQGASAPSEDDSLPMDKDELDNNAPNTSVSSNSESERFSHYNLRQNVPARMDPGLLSDLYSQITREPNSPRGWDEPSSGGPRWTPSKGIH</sequence>
<evidence type="ECO:0000313" key="2">
    <source>
        <dbReference type="EMBL" id="PLW41831.1"/>
    </source>
</evidence>
<protein>
    <submittedName>
        <fullName evidence="2">Uncharacterized protein</fullName>
    </submittedName>
</protein>
<dbReference type="AlphaFoldDB" id="A0A2N5UVP5"/>
<proteinExistence type="predicted"/>
<evidence type="ECO:0000256" key="1">
    <source>
        <dbReference type="SAM" id="MobiDB-lite"/>
    </source>
</evidence>
<evidence type="ECO:0000313" key="3">
    <source>
        <dbReference type="Proteomes" id="UP000235392"/>
    </source>
</evidence>
<organism evidence="2 3">
    <name type="scientific">Puccinia coronata f. sp. avenae</name>
    <dbReference type="NCBI Taxonomy" id="200324"/>
    <lineage>
        <taxon>Eukaryota</taxon>
        <taxon>Fungi</taxon>
        <taxon>Dikarya</taxon>
        <taxon>Basidiomycota</taxon>
        <taxon>Pucciniomycotina</taxon>
        <taxon>Pucciniomycetes</taxon>
        <taxon>Pucciniales</taxon>
        <taxon>Pucciniaceae</taxon>
        <taxon>Puccinia</taxon>
    </lineage>
</organism>
<feature type="compositionally biased region" description="Acidic residues" evidence="1">
    <location>
        <begin position="25"/>
        <end position="38"/>
    </location>
</feature>
<dbReference type="Proteomes" id="UP000235392">
    <property type="component" value="Unassembled WGS sequence"/>
</dbReference>
<comment type="caution">
    <text evidence="2">The sequence shown here is derived from an EMBL/GenBank/DDBJ whole genome shotgun (WGS) entry which is preliminary data.</text>
</comment>
<feature type="region of interest" description="Disordered" evidence="1">
    <location>
        <begin position="1"/>
        <end position="107"/>
    </location>
</feature>
<accession>A0A2N5UVP5</accession>